<dbReference type="Proteomes" id="UP000276215">
    <property type="component" value="Unassembled WGS sequence"/>
</dbReference>
<evidence type="ECO:0000313" key="2">
    <source>
        <dbReference type="EMBL" id="RPB04992.1"/>
    </source>
</evidence>
<reference evidence="2 3" key="1">
    <citation type="journal article" date="2018" name="Nat. Ecol. Evol.">
        <title>Pezizomycetes genomes reveal the molecular basis of ectomycorrhizal truffle lifestyle.</title>
        <authorList>
            <person name="Murat C."/>
            <person name="Payen T."/>
            <person name="Noel B."/>
            <person name="Kuo A."/>
            <person name="Morin E."/>
            <person name="Chen J."/>
            <person name="Kohler A."/>
            <person name="Krizsan K."/>
            <person name="Balestrini R."/>
            <person name="Da Silva C."/>
            <person name="Montanini B."/>
            <person name="Hainaut M."/>
            <person name="Levati E."/>
            <person name="Barry K.W."/>
            <person name="Belfiori B."/>
            <person name="Cichocki N."/>
            <person name="Clum A."/>
            <person name="Dockter R.B."/>
            <person name="Fauchery L."/>
            <person name="Guy J."/>
            <person name="Iotti M."/>
            <person name="Le Tacon F."/>
            <person name="Lindquist E.A."/>
            <person name="Lipzen A."/>
            <person name="Malagnac F."/>
            <person name="Mello A."/>
            <person name="Molinier V."/>
            <person name="Miyauchi S."/>
            <person name="Poulain J."/>
            <person name="Riccioni C."/>
            <person name="Rubini A."/>
            <person name="Sitrit Y."/>
            <person name="Splivallo R."/>
            <person name="Traeger S."/>
            <person name="Wang M."/>
            <person name="Zifcakova L."/>
            <person name="Wipf D."/>
            <person name="Zambonelli A."/>
            <person name="Paolocci F."/>
            <person name="Nowrousian M."/>
            <person name="Ottonello S."/>
            <person name="Baldrian P."/>
            <person name="Spatafora J.W."/>
            <person name="Henrissat B."/>
            <person name="Nagy L.G."/>
            <person name="Aury J.M."/>
            <person name="Wincker P."/>
            <person name="Grigoriev I.V."/>
            <person name="Bonfante P."/>
            <person name="Martin F.M."/>
        </authorList>
    </citation>
    <scope>NUCLEOTIDE SEQUENCE [LARGE SCALE GENOMIC DNA]</scope>
    <source>
        <strain evidence="2 3">120613-1</strain>
    </source>
</reference>
<keyword evidence="1" id="KW-0812">Transmembrane</keyword>
<keyword evidence="1" id="KW-1133">Transmembrane helix</keyword>
<feature type="transmembrane region" description="Helical" evidence="1">
    <location>
        <begin position="6"/>
        <end position="22"/>
    </location>
</feature>
<dbReference type="AlphaFoldDB" id="A0A3N4K6Z4"/>
<feature type="transmembrane region" description="Helical" evidence="1">
    <location>
        <begin position="70"/>
        <end position="95"/>
    </location>
</feature>
<evidence type="ECO:0000256" key="1">
    <source>
        <dbReference type="SAM" id="Phobius"/>
    </source>
</evidence>
<feature type="transmembrane region" description="Helical" evidence="1">
    <location>
        <begin position="107"/>
        <end position="129"/>
    </location>
</feature>
<keyword evidence="3" id="KW-1185">Reference proteome</keyword>
<gene>
    <name evidence="2" type="ORF">L873DRAFT_1070469</name>
</gene>
<evidence type="ECO:0000313" key="3">
    <source>
        <dbReference type="Proteomes" id="UP000276215"/>
    </source>
</evidence>
<feature type="transmembrane region" description="Helical" evidence="1">
    <location>
        <begin position="29"/>
        <end position="58"/>
    </location>
</feature>
<organism evidence="2 3">
    <name type="scientific">Choiromyces venosus 120613-1</name>
    <dbReference type="NCBI Taxonomy" id="1336337"/>
    <lineage>
        <taxon>Eukaryota</taxon>
        <taxon>Fungi</taxon>
        <taxon>Dikarya</taxon>
        <taxon>Ascomycota</taxon>
        <taxon>Pezizomycotina</taxon>
        <taxon>Pezizomycetes</taxon>
        <taxon>Pezizales</taxon>
        <taxon>Tuberaceae</taxon>
        <taxon>Choiromyces</taxon>
    </lineage>
</organism>
<name>A0A3N4K6Z4_9PEZI</name>
<proteinExistence type="predicted"/>
<dbReference type="EMBL" id="ML120355">
    <property type="protein sequence ID" value="RPB04992.1"/>
    <property type="molecule type" value="Genomic_DNA"/>
</dbReference>
<protein>
    <submittedName>
        <fullName evidence="2">Uncharacterized protein</fullName>
    </submittedName>
</protein>
<accession>A0A3N4K6Z4</accession>
<keyword evidence="1" id="KW-0472">Membrane</keyword>
<sequence>MFLSHLFPSLFSFSFSCFYYYIREDLFHYIILWFPSLSFSIHLFLLCIFCLFFPYFFFHGVTTVAVPLRFYSNSFLIVSSSFSFSIFPFPFPLYFSSPLFLFSFYSAFVLFPFILFSFSSFFSFLSFFFF</sequence>